<dbReference type="GO" id="GO:0008113">
    <property type="term" value="F:peptide-methionine (S)-S-oxide reductase activity"/>
    <property type="evidence" value="ECO:0007669"/>
    <property type="project" value="UniProtKB-UniRule"/>
</dbReference>
<dbReference type="STRING" id="1789224.BFG52_14395"/>
<sequence>MQQALFGGGCFWCVEAIFLQLKGVEKVTSGYAGGTTVNPTYEDVCKGDTNHAEVILIDFDETQISYPQLLGVFFATHDPTTLNRQGNDVGTQYRSVIYYYNAVQQQQAADYIADLKAQDLDIVTELSPVPTFYAAEHYHQDFYNQNPEQAFCNFAIPPKLMKLRSKFKELMKEDAQ</sequence>
<evidence type="ECO:0000313" key="6">
    <source>
        <dbReference type="EMBL" id="AOA59422.1"/>
    </source>
</evidence>
<comment type="function">
    <text evidence="4">Has an important function as a repair enzyme for proteins that have been inactivated by oxidation. Catalyzes the reversible oxidation-reduction of methionine sulfoxide in proteins to methionine.</text>
</comment>
<evidence type="ECO:0000313" key="7">
    <source>
        <dbReference type="Proteomes" id="UP000093391"/>
    </source>
</evidence>
<keyword evidence="1 4" id="KW-0560">Oxidoreductase</keyword>
<feature type="domain" description="Peptide methionine sulphoxide reductase MsrA" evidence="5">
    <location>
        <begin position="3"/>
        <end position="152"/>
    </location>
</feature>
<reference evidence="6 7" key="1">
    <citation type="submission" date="2016-08" db="EMBL/GenBank/DDBJ databases">
        <authorList>
            <person name="Seilhamer J.J."/>
        </authorList>
    </citation>
    <scope>NUCLEOTIDE SEQUENCE [LARGE SCALE GENOMIC DNA]</scope>
    <source>
        <strain evidence="6 7">BRTC-1</strain>
    </source>
</reference>
<comment type="similarity">
    <text evidence="4">Belongs to the MsrA Met sulfoxide reductase family.</text>
</comment>
<dbReference type="GO" id="GO:0033744">
    <property type="term" value="F:L-methionine:thioredoxin-disulfide S-oxidoreductase activity"/>
    <property type="evidence" value="ECO:0007669"/>
    <property type="project" value="RHEA"/>
</dbReference>
<dbReference type="InterPro" id="IPR036509">
    <property type="entry name" value="Met_Sox_Rdtase_MsrA_sf"/>
</dbReference>
<dbReference type="InterPro" id="IPR002569">
    <property type="entry name" value="Met_Sox_Rdtase_MsrA_dom"/>
</dbReference>
<accession>A0A1B2M2K9</accession>
<dbReference type="EMBL" id="CP016895">
    <property type="protein sequence ID" value="AOA59422.1"/>
    <property type="molecule type" value="Genomic_DNA"/>
</dbReference>
<dbReference type="KEGG" id="ala:BFG52_14395"/>
<dbReference type="SUPFAM" id="SSF55068">
    <property type="entry name" value="Peptide methionine sulfoxide reductase"/>
    <property type="match status" value="1"/>
</dbReference>
<dbReference type="Pfam" id="PF01625">
    <property type="entry name" value="PMSR"/>
    <property type="match status" value="1"/>
</dbReference>
<evidence type="ECO:0000256" key="4">
    <source>
        <dbReference type="HAMAP-Rule" id="MF_01401"/>
    </source>
</evidence>
<organism evidence="6 7">
    <name type="scientific">Acinetobacter larvae</name>
    <dbReference type="NCBI Taxonomy" id="1789224"/>
    <lineage>
        <taxon>Bacteria</taxon>
        <taxon>Pseudomonadati</taxon>
        <taxon>Pseudomonadota</taxon>
        <taxon>Gammaproteobacteria</taxon>
        <taxon>Moraxellales</taxon>
        <taxon>Moraxellaceae</taxon>
        <taxon>Acinetobacter</taxon>
    </lineage>
</organism>
<dbReference type="EC" id="1.8.4.11" evidence="4"/>
<comment type="catalytic activity">
    <reaction evidence="3 4">
        <text>[thioredoxin]-disulfide + L-methionine + H2O = L-methionine (S)-S-oxide + [thioredoxin]-dithiol</text>
        <dbReference type="Rhea" id="RHEA:19993"/>
        <dbReference type="Rhea" id="RHEA-COMP:10698"/>
        <dbReference type="Rhea" id="RHEA-COMP:10700"/>
        <dbReference type="ChEBI" id="CHEBI:15377"/>
        <dbReference type="ChEBI" id="CHEBI:29950"/>
        <dbReference type="ChEBI" id="CHEBI:50058"/>
        <dbReference type="ChEBI" id="CHEBI:57844"/>
        <dbReference type="ChEBI" id="CHEBI:58772"/>
        <dbReference type="EC" id="1.8.4.11"/>
    </reaction>
</comment>
<dbReference type="AlphaFoldDB" id="A0A1B2M2K9"/>
<evidence type="ECO:0000256" key="3">
    <source>
        <dbReference type="ARBA" id="ARBA00048782"/>
    </source>
</evidence>
<keyword evidence="7" id="KW-1185">Reference proteome</keyword>
<dbReference type="Gene3D" id="3.30.1060.10">
    <property type="entry name" value="Peptide methionine sulphoxide reductase MsrA"/>
    <property type="match status" value="1"/>
</dbReference>
<dbReference type="PANTHER" id="PTHR43774">
    <property type="entry name" value="PEPTIDE METHIONINE SULFOXIDE REDUCTASE"/>
    <property type="match status" value="1"/>
</dbReference>
<protein>
    <recommendedName>
        <fullName evidence="4">Peptide methionine sulfoxide reductase MsrA</fullName>
        <shortName evidence="4">Protein-methionine-S-oxide reductase</shortName>
        <ecNumber evidence="4">1.8.4.11</ecNumber>
    </recommendedName>
    <alternativeName>
        <fullName evidence="4">Peptide-methionine (S)-S-oxide reductase</fullName>
        <shortName evidence="4">Peptide Met(O) reductase</shortName>
    </alternativeName>
</protein>
<gene>
    <name evidence="4" type="primary">msrA</name>
    <name evidence="6" type="ORF">BFG52_14395</name>
</gene>
<dbReference type="HAMAP" id="MF_01401">
    <property type="entry name" value="MsrA"/>
    <property type="match status" value="1"/>
</dbReference>
<dbReference type="RefSeq" id="WP_067557746.1">
    <property type="nucleotide sequence ID" value="NZ_CP016895.1"/>
</dbReference>
<evidence type="ECO:0000259" key="5">
    <source>
        <dbReference type="Pfam" id="PF01625"/>
    </source>
</evidence>
<feature type="active site" evidence="4">
    <location>
        <position position="10"/>
    </location>
</feature>
<evidence type="ECO:0000256" key="2">
    <source>
        <dbReference type="ARBA" id="ARBA00047806"/>
    </source>
</evidence>
<dbReference type="OrthoDB" id="4174719at2"/>
<name>A0A1B2M2K9_9GAMM</name>
<evidence type="ECO:0000256" key="1">
    <source>
        <dbReference type="ARBA" id="ARBA00023002"/>
    </source>
</evidence>
<dbReference type="PANTHER" id="PTHR43774:SF1">
    <property type="entry name" value="PEPTIDE METHIONINE SULFOXIDE REDUCTASE MSRA 2"/>
    <property type="match status" value="1"/>
</dbReference>
<dbReference type="NCBIfam" id="TIGR00401">
    <property type="entry name" value="msrA"/>
    <property type="match status" value="1"/>
</dbReference>
<dbReference type="Proteomes" id="UP000093391">
    <property type="component" value="Chromosome"/>
</dbReference>
<proteinExistence type="inferred from homology"/>
<comment type="catalytic activity">
    <reaction evidence="2 4">
        <text>L-methionyl-[protein] + [thioredoxin]-disulfide + H2O = L-methionyl-(S)-S-oxide-[protein] + [thioredoxin]-dithiol</text>
        <dbReference type="Rhea" id="RHEA:14217"/>
        <dbReference type="Rhea" id="RHEA-COMP:10698"/>
        <dbReference type="Rhea" id="RHEA-COMP:10700"/>
        <dbReference type="Rhea" id="RHEA-COMP:12313"/>
        <dbReference type="Rhea" id="RHEA-COMP:12315"/>
        <dbReference type="ChEBI" id="CHEBI:15377"/>
        <dbReference type="ChEBI" id="CHEBI:16044"/>
        <dbReference type="ChEBI" id="CHEBI:29950"/>
        <dbReference type="ChEBI" id="CHEBI:44120"/>
        <dbReference type="ChEBI" id="CHEBI:50058"/>
        <dbReference type="EC" id="1.8.4.11"/>
    </reaction>
</comment>